<accession>A0ABP0N4Y2</accession>
<sequence length="224" mass="24354">SFFALLLSGAAPWLDSNYCIAMADAILSRCIDFVRTNEKAIHAAHALESRTFQVELQREAPELWGITWVKEHFAARKRIVQSLVSGGPAARWNAAQSQDSWIIQSGDELVAVNGWKTWEEMAAFKDLVEARLTFVRTAPSPGERGKPMEKASPQGTEGTSKDDVTADVLKPPSFAQGGYLLDASGSGWCATPGGGRWAVVTVGTNEHRDGNLFPDAKKTPRSPL</sequence>
<protein>
    <recommendedName>
        <fullName evidence="2">PDZ domain-containing protein</fullName>
    </recommendedName>
</protein>
<dbReference type="EMBL" id="CAXAMM010026413">
    <property type="protein sequence ID" value="CAK9058842.1"/>
    <property type="molecule type" value="Genomic_DNA"/>
</dbReference>
<reference evidence="3 4" key="1">
    <citation type="submission" date="2024-02" db="EMBL/GenBank/DDBJ databases">
        <authorList>
            <person name="Chen Y."/>
            <person name="Shah S."/>
            <person name="Dougan E. K."/>
            <person name="Thang M."/>
            <person name="Chan C."/>
        </authorList>
    </citation>
    <scope>NUCLEOTIDE SEQUENCE [LARGE SCALE GENOMIC DNA]</scope>
</reference>
<dbReference type="InterPro" id="IPR001478">
    <property type="entry name" value="PDZ"/>
</dbReference>
<evidence type="ECO:0000313" key="3">
    <source>
        <dbReference type="EMBL" id="CAK9058842.1"/>
    </source>
</evidence>
<keyword evidence="4" id="KW-1185">Reference proteome</keyword>
<evidence type="ECO:0000259" key="2">
    <source>
        <dbReference type="PROSITE" id="PS50106"/>
    </source>
</evidence>
<comment type="caution">
    <text evidence="3">The sequence shown here is derived from an EMBL/GenBank/DDBJ whole genome shotgun (WGS) entry which is preliminary data.</text>
</comment>
<feature type="domain" description="PDZ" evidence="2">
    <location>
        <begin position="53"/>
        <end position="114"/>
    </location>
</feature>
<feature type="compositionally biased region" description="Basic and acidic residues" evidence="1">
    <location>
        <begin position="205"/>
        <end position="218"/>
    </location>
</feature>
<proteinExistence type="predicted"/>
<feature type="region of interest" description="Disordered" evidence="1">
    <location>
        <begin position="138"/>
        <end position="168"/>
    </location>
</feature>
<dbReference type="Gene3D" id="2.30.42.10">
    <property type="match status" value="1"/>
</dbReference>
<evidence type="ECO:0000256" key="1">
    <source>
        <dbReference type="SAM" id="MobiDB-lite"/>
    </source>
</evidence>
<dbReference type="SUPFAM" id="SSF50156">
    <property type="entry name" value="PDZ domain-like"/>
    <property type="match status" value="1"/>
</dbReference>
<feature type="non-terminal residue" evidence="3">
    <location>
        <position position="1"/>
    </location>
</feature>
<evidence type="ECO:0000313" key="4">
    <source>
        <dbReference type="Proteomes" id="UP001642464"/>
    </source>
</evidence>
<organism evidence="3 4">
    <name type="scientific">Durusdinium trenchii</name>
    <dbReference type="NCBI Taxonomy" id="1381693"/>
    <lineage>
        <taxon>Eukaryota</taxon>
        <taxon>Sar</taxon>
        <taxon>Alveolata</taxon>
        <taxon>Dinophyceae</taxon>
        <taxon>Suessiales</taxon>
        <taxon>Symbiodiniaceae</taxon>
        <taxon>Durusdinium</taxon>
    </lineage>
</organism>
<dbReference type="Proteomes" id="UP001642464">
    <property type="component" value="Unassembled WGS sequence"/>
</dbReference>
<name>A0ABP0N4Y2_9DINO</name>
<dbReference type="InterPro" id="IPR036034">
    <property type="entry name" value="PDZ_sf"/>
</dbReference>
<gene>
    <name evidence="3" type="ORF">SCF082_LOCUS31282</name>
</gene>
<feature type="region of interest" description="Disordered" evidence="1">
    <location>
        <begin position="205"/>
        <end position="224"/>
    </location>
</feature>
<dbReference type="PROSITE" id="PS50106">
    <property type="entry name" value="PDZ"/>
    <property type="match status" value="1"/>
</dbReference>